<dbReference type="PANTHER" id="PTHR46233:SF3">
    <property type="entry name" value="HYDROXYACYLGLUTATHIONE HYDROLASE GLOC"/>
    <property type="match status" value="1"/>
</dbReference>
<evidence type="ECO:0000259" key="5">
    <source>
        <dbReference type="SMART" id="SM00849"/>
    </source>
</evidence>
<dbReference type="AlphaFoldDB" id="A0A9D7XC93"/>
<accession>A0A9D7XC93</accession>
<evidence type="ECO:0000313" key="6">
    <source>
        <dbReference type="EMBL" id="MBK9716514.1"/>
    </source>
</evidence>
<comment type="cofactor">
    <cofactor evidence="1">
        <name>Zn(2+)</name>
        <dbReference type="ChEBI" id="CHEBI:29105"/>
    </cofactor>
</comment>
<evidence type="ECO:0000256" key="4">
    <source>
        <dbReference type="ARBA" id="ARBA00022833"/>
    </source>
</evidence>
<evidence type="ECO:0000256" key="2">
    <source>
        <dbReference type="ARBA" id="ARBA00022723"/>
    </source>
</evidence>
<dbReference type="SMART" id="SM00849">
    <property type="entry name" value="Lactamase_B"/>
    <property type="match status" value="1"/>
</dbReference>
<dbReference type="GO" id="GO:0046872">
    <property type="term" value="F:metal ion binding"/>
    <property type="evidence" value="ECO:0007669"/>
    <property type="project" value="UniProtKB-KW"/>
</dbReference>
<name>A0A9D7XC93_9BACT</name>
<dbReference type="InterPro" id="IPR001279">
    <property type="entry name" value="Metallo-B-lactamas"/>
</dbReference>
<evidence type="ECO:0000313" key="7">
    <source>
        <dbReference type="Proteomes" id="UP000808349"/>
    </source>
</evidence>
<dbReference type="EMBL" id="JADKFW010000004">
    <property type="protein sequence ID" value="MBK9716514.1"/>
    <property type="molecule type" value="Genomic_DNA"/>
</dbReference>
<gene>
    <name evidence="6" type="ORF">IPO85_03130</name>
</gene>
<proteinExistence type="predicted"/>
<dbReference type="Proteomes" id="UP000808349">
    <property type="component" value="Unassembled WGS sequence"/>
</dbReference>
<reference evidence="6 7" key="1">
    <citation type="submission" date="2020-10" db="EMBL/GenBank/DDBJ databases">
        <title>Connecting structure to function with the recovery of over 1000 high-quality activated sludge metagenome-assembled genomes encoding full-length rRNA genes using long-read sequencing.</title>
        <authorList>
            <person name="Singleton C.M."/>
            <person name="Petriglieri F."/>
            <person name="Kristensen J.M."/>
            <person name="Kirkegaard R.H."/>
            <person name="Michaelsen T.Y."/>
            <person name="Andersen M.H."/>
            <person name="Karst S.M."/>
            <person name="Dueholm M.S."/>
            <person name="Nielsen P.H."/>
            <person name="Albertsen M."/>
        </authorList>
    </citation>
    <scope>NUCLEOTIDE SEQUENCE [LARGE SCALE GENOMIC DNA]</scope>
    <source>
        <strain evidence="6">Ribe_18-Q3-R11-54_BAT3C.373</strain>
    </source>
</reference>
<keyword evidence="4" id="KW-0862">Zinc</keyword>
<dbReference type="PANTHER" id="PTHR46233">
    <property type="entry name" value="HYDROXYACYLGLUTATHIONE HYDROLASE GLOC"/>
    <property type="match status" value="1"/>
</dbReference>
<dbReference type="Pfam" id="PF00753">
    <property type="entry name" value="Lactamase_B"/>
    <property type="match status" value="1"/>
</dbReference>
<dbReference type="InterPro" id="IPR051453">
    <property type="entry name" value="MBL_Glyoxalase_II"/>
</dbReference>
<dbReference type="SUPFAM" id="SSF56281">
    <property type="entry name" value="Metallo-hydrolase/oxidoreductase"/>
    <property type="match status" value="1"/>
</dbReference>
<evidence type="ECO:0000256" key="3">
    <source>
        <dbReference type="ARBA" id="ARBA00022801"/>
    </source>
</evidence>
<dbReference type="GO" id="GO:0016787">
    <property type="term" value="F:hydrolase activity"/>
    <property type="evidence" value="ECO:0007669"/>
    <property type="project" value="UniProtKB-KW"/>
</dbReference>
<organism evidence="6 7">
    <name type="scientific">Candidatus Defluviibacterium haderslevense</name>
    <dbReference type="NCBI Taxonomy" id="2981993"/>
    <lineage>
        <taxon>Bacteria</taxon>
        <taxon>Pseudomonadati</taxon>
        <taxon>Bacteroidota</taxon>
        <taxon>Saprospiria</taxon>
        <taxon>Saprospirales</taxon>
        <taxon>Saprospiraceae</taxon>
        <taxon>Candidatus Defluviibacterium</taxon>
    </lineage>
</organism>
<dbReference type="InterPro" id="IPR036866">
    <property type="entry name" value="RibonucZ/Hydroxyglut_hydro"/>
</dbReference>
<keyword evidence="2" id="KW-0479">Metal-binding</keyword>
<keyword evidence="3" id="KW-0378">Hydrolase</keyword>
<protein>
    <submittedName>
        <fullName evidence="6">MBL fold metallo-hydrolase</fullName>
    </submittedName>
</protein>
<feature type="domain" description="Metallo-beta-lactamase" evidence="5">
    <location>
        <begin position="12"/>
        <end position="194"/>
    </location>
</feature>
<dbReference type="Gene3D" id="3.60.15.10">
    <property type="entry name" value="Ribonuclease Z/Hydroxyacylglutathione hydrolase-like"/>
    <property type="match status" value="1"/>
</dbReference>
<sequence>MEIHCFTVNPFSENSYLIWSESKKAIVIDPGFYTQAEQYAFKEFILENGLQLEKVVLTHAHIDHIFGLEFIFKEFGLQPWMNLYEKPVYLAGGQISQMYGMNVFNYPEPGGWIDEQLEYPLADLNFEVLFTPGHSPGSISFYNKEHGVLFSGDVLFEGSIGRTDLPGGDHKTLISSIQKKLLILPHSTKVYSGHGGITTIGQEKMCNPFL</sequence>
<evidence type="ECO:0000256" key="1">
    <source>
        <dbReference type="ARBA" id="ARBA00001947"/>
    </source>
</evidence>
<comment type="caution">
    <text evidence="6">The sequence shown here is derived from an EMBL/GenBank/DDBJ whole genome shotgun (WGS) entry which is preliminary data.</text>
</comment>